<protein>
    <recommendedName>
        <fullName evidence="3">DUF4365 domain-containing protein</fullName>
    </recommendedName>
</protein>
<dbReference type="RefSeq" id="WP_378167480.1">
    <property type="nucleotide sequence ID" value="NZ_JBHSBU010000001.1"/>
</dbReference>
<keyword evidence="2" id="KW-1185">Reference proteome</keyword>
<accession>A0ABV8MXC1</accession>
<dbReference type="EMBL" id="JBHSBU010000001">
    <property type="protein sequence ID" value="MFC4161485.1"/>
    <property type="molecule type" value="Genomic_DNA"/>
</dbReference>
<proteinExistence type="predicted"/>
<dbReference type="Proteomes" id="UP001595791">
    <property type="component" value="Unassembled WGS sequence"/>
</dbReference>
<evidence type="ECO:0000313" key="1">
    <source>
        <dbReference type="EMBL" id="MFC4161485.1"/>
    </source>
</evidence>
<reference evidence="2" key="1">
    <citation type="journal article" date="2019" name="Int. J. Syst. Evol. Microbiol.">
        <title>The Global Catalogue of Microorganisms (GCM) 10K type strain sequencing project: providing services to taxonomists for standard genome sequencing and annotation.</title>
        <authorList>
            <consortium name="The Broad Institute Genomics Platform"/>
            <consortium name="The Broad Institute Genome Sequencing Center for Infectious Disease"/>
            <person name="Wu L."/>
            <person name="Ma J."/>
        </authorList>
    </citation>
    <scope>NUCLEOTIDE SEQUENCE [LARGE SCALE GENOMIC DNA]</scope>
    <source>
        <strain evidence="2">LMG 29894</strain>
    </source>
</reference>
<sequence length="186" mass="20890">MTPEESTGELVEIEESGMCFGPYPEELCFRIETSRVFRHIGSGVKMAEFLLLRQAKSETPSLWIIEAKSSSPRPASKQSFDEYIGEIRDKLANALTLAVSIRLGRHQAEDELPVGFHNIDWQNIKIRLILVIRGHQDAWLPPLKDALEKALNPCIRLWGLKPPAVLVLNDQNAERQGLLKPRGAVA</sequence>
<organism evidence="1 2">
    <name type="scientific">Chitinimonas lacunae</name>
    <dbReference type="NCBI Taxonomy" id="1963018"/>
    <lineage>
        <taxon>Bacteria</taxon>
        <taxon>Pseudomonadati</taxon>
        <taxon>Pseudomonadota</taxon>
        <taxon>Betaproteobacteria</taxon>
        <taxon>Neisseriales</taxon>
        <taxon>Chitinibacteraceae</taxon>
        <taxon>Chitinimonas</taxon>
    </lineage>
</organism>
<comment type="caution">
    <text evidence="1">The sequence shown here is derived from an EMBL/GenBank/DDBJ whole genome shotgun (WGS) entry which is preliminary data.</text>
</comment>
<evidence type="ECO:0000313" key="2">
    <source>
        <dbReference type="Proteomes" id="UP001595791"/>
    </source>
</evidence>
<gene>
    <name evidence="1" type="ORF">ACFOW7_19285</name>
</gene>
<evidence type="ECO:0008006" key="3">
    <source>
        <dbReference type="Google" id="ProtNLM"/>
    </source>
</evidence>
<name>A0ABV8MXC1_9NEIS</name>